<accession>A0A1X0R1I6</accession>
<reference evidence="5" key="1">
    <citation type="journal article" date="2016" name="Proc. Natl. Acad. Sci. U.S.A.">
        <title>Lipid metabolic changes in an early divergent fungus govern the establishment of a mutualistic symbiosis with endobacteria.</title>
        <authorList>
            <person name="Lastovetsky O.A."/>
            <person name="Gaspar M.L."/>
            <person name="Mondo S.J."/>
            <person name="LaButti K.M."/>
            <person name="Sandor L."/>
            <person name="Grigoriev I.V."/>
            <person name="Henry S.A."/>
            <person name="Pawlowska T.E."/>
        </authorList>
    </citation>
    <scope>NUCLEOTIDE SEQUENCE [LARGE SCALE GENOMIC DNA]</scope>
    <source>
        <strain evidence="5">ATCC 52814</strain>
    </source>
</reference>
<evidence type="ECO:0000313" key="5">
    <source>
        <dbReference type="EMBL" id="ORE05887.1"/>
    </source>
</evidence>
<dbReference type="PANTHER" id="PTHR10856">
    <property type="entry name" value="CORONIN"/>
    <property type="match status" value="1"/>
</dbReference>
<dbReference type="InterPro" id="IPR015505">
    <property type="entry name" value="Coronin"/>
</dbReference>
<dbReference type="Gene3D" id="1.10.510.10">
    <property type="entry name" value="Transferase(Phosphotransferase) domain 1"/>
    <property type="match status" value="1"/>
</dbReference>
<feature type="compositionally biased region" description="Polar residues" evidence="3">
    <location>
        <begin position="570"/>
        <end position="583"/>
    </location>
</feature>
<dbReference type="GO" id="GO:0004672">
    <property type="term" value="F:protein kinase activity"/>
    <property type="evidence" value="ECO:0007669"/>
    <property type="project" value="InterPro"/>
</dbReference>
<proteinExistence type="predicted"/>
<name>A0A1X0R1I6_RHIZD</name>
<dbReference type="InterPro" id="IPR011009">
    <property type="entry name" value="Kinase-like_dom_sf"/>
</dbReference>
<dbReference type="Pfam" id="PF06293">
    <property type="entry name" value="Kdo"/>
    <property type="match status" value="1"/>
</dbReference>
<dbReference type="AlphaFoldDB" id="A0A1X0R1I6"/>
<dbReference type="InterPro" id="IPR008266">
    <property type="entry name" value="Tyr_kinase_AS"/>
</dbReference>
<dbReference type="InterPro" id="IPR036322">
    <property type="entry name" value="WD40_repeat_dom_sf"/>
</dbReference>
<feature type="compositionally biased region" description="Basic and acidic residues" evidence="3">
    <location>
        <begin position="503"/>
        <end position="513"/>
    </location>
</feature>
<feature type="compositionally biased region" description="Basic and acidic residues" evidence="3">
    <location>
        <begin position="475"/>
        <end position="493"/>
    </location>
</feature>
<keyword evidence="1" id="KW-0853">WD repeat</keyword>
<dbReference type="SUPFAM" id="SSF56112">
    <property type="entry name" value="Protein kinase-like (PK-like)"/>
    <property type="match status" value="1"/>
</dbReference>
<dbReference type="SUPFAM" id="SSF50978">
    <property type="entry name" value="WD40 repeat-like"/>
    <property type="match status" value="2"/>
</dbReference>
<sequence length="1049" mass="117068">MDTPTVYFIDIPESTIYMENIVGITVKQRLLDDQHEDYKNIDTGNIYICIGTSLAKMHSVNVVHGDLTTSNLMIRKENDSLVVIDFGLSYTSVLVEDKAVDLYVLERAFSSTHPKTEQMFAKILEHYAVSYKQSKAILSKLDEEEWYADIPKGASSSDASSLIQVNHRWIAVKWSGPTGAEDGLIKVWKINENEDPSCQMSAKTPSRRVDMIKFHPATDQIVTTLGNDGKKVCIWDIEKSISAIEISAETPMHSFSWKADGSLMTTSGKSVINVWDPRTVKEPTLSGFGHEGIKGSKAMWLGDSNCIFSVGTDKMRSRQYALWDSRNLSQALVMNQLDFSTGILLPLFDEDTETVYILSRGDSNIRSLQISDLHTKPSIELVTTHGPNEVLYGAALLPKHSLNVMQAEIARVMAISADSIIPISYRVPKKSYLDFDPSLFPHTKGTVSSLTGSEWFEGKTAAVAKVSLDPAMLAREKVQKPQETPEKTVKETVELPINNENQSSEKKTEDRTVESTTDGNKTPKNEILEDNASGGKPFVLAKEPVASANKHPETPLPKEKDDTEEKSKPLSPSTSATKAPSKYGSTGLSAYKYLSAKVYHPSTHFDDLRGLSINKSGDCDLIQANAKFIAVPISGPGGRVGIINAQKPGRLPTHIPCVVCGSEVTNFKFDPFDHNRLITISQDNRIRAWDIPEDGIEQDLLEPNFTLTDGSMDKLHLLEFHPTSKDVLLTVSQDFNNHTIRIWDLKEQSVRLKFNGINKNMVFTCTWNVDGSQIATTSKEKVIRIIDARTGKVLSEGRSHDSLRPSRIVWLDKTNELIASVGFGLGSSRELLLYRTSDMSKPIASQMIDISPSVMSVHYDLDCRIIYVAGRGDRTIHCYEIEDDKFVSLPKIEATSLQQGFAFLPKSACNVKETEIGKFYRLTPATIEVMGVRVPRARPEYFQDDIFIPTLDVEHYAQEASDWFNGTNKELNTVSLKPEDMELLSTAPPPASQVRAKVKFEMGKKLVSDDERRQQLMDRMFHNAKEVENEAPPVEKEEDPEVADEEWDA</sequence>
<dbReference type="InterPro" id="IPR001680">
    <property type="entry name" value="WD40_rpt"/>
</dbReference>
<dbReference type="InterPro" id="IPR015048">
    <property type="entry name" value="DUF1899"/>
</dbReference>
<gene>
    <name evidence="5" type="ORF">BCV72DRAFT_250317</name>
</gene>
<feature type="region of interest" description="Disordered" evidence="3">
    <location>
        <begin position="1023"/>
        <end position="1049"/>
    </location>
</feature>
<feature type="compositionally biased region" description="Basic and acidic residues" evidence="3">
    <location>
        <begin position="550"/>
        <end position="568"/>
    </location>
</feature>
<keyword evidence="2" id="KW-0677">Repeat</keyword>
<feature type="compositionally biased region" description="Acidic residues" evidence="3">
    <location>
        <begin position="1036"/>
        <end position="1049"/>
    </location>
</feature>
<dbReference type="SMART" id="SM01166">
    <property type="entry name" value="DUF1899"/>
    <property type="match status" value="1"/>
</dbReference>
<feature type="region of interest" description="Disordered" evidence="3">
    <location>
        <begin position="475"/>
        <end position="583"/>
    </location>
</feature>
<evidence type="ECO:0000256" key="1">
    <source>
        <dbReference type="ARBA" id="ARBA00022574"/>
    </source>
</evidence>
<dbReference type="EMBL" id="KV921934">
    <property type="protein sequence ID" value="ORE05887.1"/>
    <property type="molecule type" value="Genomic_DNA"/>
</dbReference>
<dbReference type="SMART" id="SM00320">
    <property type="entry name" value="WD40"/>
    <property type="match status" value="6"/>
</dbReference>
<dbReference type="Gene3D" id="2.130.10.10">
    <property type="entry name" value="YVTN repeat-like/Quinoprotein amine dehydrogenase"/>
    <property type="match status" value="2"/>
</dbReference>
<dbReference type="InterPro" id="IPR015943">
    <property type="entry name" value="WD40/YVTN_repeat-like_dom_sf"/>
</dbReference>
<organism evidence="5">
    <name type="scientific">Rhizopus microsporus var. microsporus</name>
    <dbReference type="NCBI Taxonomy" id="86635"/>
    <lineage>
        <taxon>Eukaryota</taxon>
        <taxon>Fungi</taxon>
        <taxon>Fungi incertae sedis</taxon>
        <taxon>Mucoromycota</taxon>
        <taxon>Mucoromycotina</taxon>
        <taxon>Mucoromycetes</taxon>
        <taxon>Mucorales</taxon>
        <taxon>Mucorineae</taxon>
        <taxon>Rhizopodaceae</taxon>
        <taxon>Rhizopus</taxon>
    </lineage>
</organism>
<evidence type="ECO:0000259" key="4">
    <source>
        <dbReference type="SMART" id="SM01166"/>
    </source>
</evidence>
<dbReference type="PROSITE" id="PS00109">
    <property type="entry name" value="PROTEIN_KINASE_TYR"/>
    <property type="match status" value="1"/>
</dbReference>
<protein>
    <submittedName>
        <fullName evidence="5">DUF1900-domain-containing protein</fullName>
    </submittedName>
</protein>
<feature type="domain" description="DUF1899" evidence="4">
    <location>
        <begin position="589"/>
        <end position="649"/>
    </location>
</feature>
<evidence type="ECO:0000256" key="2">
    <source>
        <dbReference type="ARBA" id="ARBA00022737"/>
    </source>
</evidence>
<dbReference type="OrthoDB" id="347435at2759"/>
<evidence type="ECO:0000256" key="3">
    <source>
        <dbReference type="SAM" id="MobiDB-lite"/>
    </source>
</evidence>
<dbReference type="SMART" id="SM01167">
    <property type="entry name" value="DUF1900"/>
    <property type="match status" value="2"/>
</dbReference>
<dbReference type="Pfam" id="PF16300">
    <property type="entry name" value="WD40_4"/>
    <property type="match status" value="2"/>
</dbReference>
<dbReference type="Pfam" id="PF08953">
    <property type="entry name" value="DUF1899"/>
    <property type="match status" value="1"/>
</dbReference>
<dbReference type="Proteomes" id="UP000242414">
    <property type="component" value="Unassembled WGS sequence"/>
</dbReference>
<dbReference type="VEuPathDB" id="FungiDB:BCV72DRAFT_250317"/>